<name>A0A7W6RSB5_9HYPH</name>
<organism evidence="1 2">
    <name type="scientific">Rhizobium mongolense</name>
    <dbReference type="NCBI Taxonomy" id="57676"/>
    <lineage>
        <taxon>Bacteria</taxon>
        <taxon>Pseudomonadati</taxon>
        <taxon>Pseudomonadota</taxon>
        <taxon>Alphaproteobacteria</taxon>
        <taxon>Hyphomicrobiales</taxon>
        <taxon>Rhizobiaceae</taxon>
        <taxon>Rhizobium/Agrobacterium group</taxon>
        <taxon>Rhizobium</taxon>
    </lineage>
</organism>
<proteinExistence type="predicted"/>
<gene>
    <name evidence="1" type="ORF">GGE12_005558</name>
</gene>
<protein>
    <submittedName>
        <fullName evidence="1">Uncharacterized protein</fullName>
    </submittedName>
</protein>
<sequence length="88" mass="9424">MPIVLDPEGFLPKNRYVRSVIVVAACLTVAAEMVAQLNRQLIGNTLVGDVLNVVAAASSRRCSTDITAFGVIGPFRERTVTCIPARLP</sequence>
<reference evidence="1 2" key="1">
    <citation type="submission" date="2020-08" db="EMBL/GenBank/DDBJ databases">
        <title>Genomic Encyclopedia of Type Strains, Phase IV (KMG-V): Genome sequencing to study the core and pangenomes of soil and plant-associated prokaryotes.</title>
        <authorList>
            <person name="Whitman W."/>
        </authorList>
    </citation>
    <scope>NUCLEOTIDE SEQUENCE [LARGE SCALE GENOMIC DNA]</scope>
    <source>
        <strain evidence="1 2">SEMIA 402</strain>
    </source>
</reference>
<dbReference type="EMBL" id="JACIGM010000014">
    <property type="protein sequence ID" value="MBB4277749.1"/>
    <property type="molecule type" value="Genomic_DNA"/>
</dbReference>
<dbReference type="AlphaFoldDB" id="A0A7W6RSB5"/>
<evidence type="ECO:0000313" key="1">
    <source>
        <dbReference type="EMBL" id="MBB4277749.1"/>
    </source>
</evidence>
<comment type="caution">
    <text evidence="1">The sequence shown here is derived from an EMBL/GenBank/DDBJ whole genome shotgun (WGS) entry which is preliminary data.</text>
</comment>
<evidence type="ECO:0000313" key="2">
    <source>
        <dbReference type="Proteomes" id="UP000533641"/>
    </source>
</evidence>
<dbReference type="Proteomes" id="UP000533641">
    <property type="component" value="Unassembled WGS sequence"/>
</dbReference>
<accession>A0A7W6RSB5</accession>